<evidence type="ECO:0000256" key="2">
    <source>
        <dbReference type="ARBA" id="ARBA00022553"/>
    </source>
</evidence>
<keyword evidence="3" id="KW-0677">Repeat</keyword>
<name>A0A9Q0AQA2_9PEZI</name>
<evidence type="ECO:0000256" key="1">
    <source>
        <dbReference type="ARBA" id="ARBA00004123"/>
    </source>
</evidence>
<feature type="domain" description="Beta-catenin-like protein 1 N-terminal" evidence="7">
    <location>
        <begin position="156"/>
        <end position="266"/>
    </location>
</feature>
<organism evidence="8 9">
    <name type="scientific">Neoarthrinium moseri</name>
    <dbReference type="NCBI Taxonomy" id="1658444"/>
    <lineage>
        <taxon>Eukaryota</taxon>
        <taxon>Fungi</taxon>
        <taxon>Dikarya</taxon>
        <taxon>Ascomycota</taxon>
        <taxon>Pezizomycotina</taxon>
        <taxon>Sordariomycetes</taxon>
        <taxon>Xylariomycetidae</taxon>
        <taxon>Amphisphaeriales</taxon>
        <taxon>Apiosporaceae</taxon>
        <taxon>Neoarthrinium</taxon>
    </lineage>
</organism>
<keyword evidence="4" id="KW-0175">Coiled coil</keyword>
<keyword evidence="2" id="KW-0597">Phosphoprotein</keyword>
<feature type="region of interest" description="Disordered" evidence="6">
    <location>
        <begin position="69"/>
        <end position="151"/>
    </location>
</feature>
<evidence type="ECO:0000256" key="6">
    <source>
        <dbReference type="SAM" id="MobiDB-lite"/>
    </source>
</evidence>
<dbReference type="GO" id="GO:0005681">
    <property type="term" value="C:spliceosomal complex"/>
    <property type="evidence" value="ECO:0007669"/>
    <property type="project" value="TreeGrafter"/>
</dbReference>
<comment type="subcellular location">
    <subcellularLocation>
        <location evidence="1">Nucleus</location>
    </subcellularLocation>
</comment>
<evidence type="ECO:0000313" key="8">
    <source>
        <dbReference type="EMBL" id="KAI1879339.1"/>
    </source>
</evidence>
<dbReference type="SMART" id="SM01156">
    <property type="entry name" value="DUF1716"/>
    <property type="match status" value="1"/>
</dbReference>
<dbReference type="InterPro" id="IPR016024">
    <property type="entry name" value="ARM-type_fold"/>
</dbReference>
<dbReference type="Pfam" id="PF08216">
    <property type="entry name" value="CTNNBL"/>
    <property type="match status" value="1"/>
</dbReference>
<gene>
    <name evidence="8" type="ORF">JX265_002293</name>
</gene>
<feature type="compositionally biased region" description="Polar residues" evidence="6">
    <location>
        <begin position="21"/>
        <end position="33"/>
    </location>
</feature>
<dbReference type="EMBL" id="JAFIMR010000004">
    <property type="protein sequence ID" value="KAI1879339.1"/>
    <property type="molecule type" value="Genomic_DNA"/>
</dbReference>
<dbReference type="PANTHER" id="PTHR14978:SF0">
    <property type="entry name" value="BETA-CATENIN-LIKE PROTEIN 1"/>
    <property type="match status" value="1"/>
</dbReference>
<feature type="compositionally biased region" description="Polar residues" evidence="6">
    <location>
        <begin position="1"/>
        <end position="11"/>
    </location>
</feature>
<evidence type="ECO:0000256" key="3">
    <source>
        <dbReference type="ARBA" id="ARBA00022737"/>
    </source>
</evidence>
<dbReference type="InterPro" id="IPR013180">
    <property type="entry name" value="CTNNBL1_N"/>
</dbReference>
<protein>
    <recommendedName>
        <fullName evidence="7">Beta-catenin-like protein 1 N-terminal domain-containing protein</fullName>
    </recommendedName>
</protein>
<dbReference type="Gene3D" id="1.25.10.10">
    <property type="entry name" value="Leucine-rich Repeat Variant"/>
    <property type="match status" value="1"/>
</dbReference>
<dbReference type="FunFam" id="1.25.10.10:FF:001136">
    <property type="entry name" value="Beta-catenin-like protein 1"/>
    <property type="match status" value="1"/>
</dbReference>
<dbReference type="Proteomes" id="UP000829685">
    <property type="component" value="Unassembled WGS sequence"/>
</dbReference>
<dbReference type="InterPro" id="IPR011989">
    <property type="entry name" value="ARM-like"/>
</dbReference>
<keyword evidence="5" id="KW-0539">Nucleus</keyword>
<feature type="compositionally biased region" description="Basic and acidic residues" evidence="6">
    <location>
        <begin position="73"/>
        <end position="83"/>
    </location>
</feature>
<sequence>MQQSFALQKFSSLEDGPDSCEFQSPQTQSSVASSVGFHDISASSQVHLVSPIAATDIAMTSIDELFKGVGNKRKLDPLRDPNEIYKSARLNGSQSSRQARVDDEPSQDDADIEAGPAAPPDEGDDDDGGDYGPSLPPEDEDDGAEDEEGRFFGGGISAQQREILDYVDDADGQLNFKEEKIDVPWLRRTALNFEKRISKNAEQRAKFEDDPSKFIQSEADLDAGIKALSILAEHPDLYPEFARLGCVGSLVGLLAHENSDIAIDVLEILNELTDEDVPAEDAQWGALIDAALEVDLLGLLLSNLERLDEKEEVDRNGIYHALNICENLCSRTATAERICAQESLVNWLLRRIQAKESPVGQNKQYAAEILAILVQSSAKNRARLAGLDAVDIMLQLIAPYRRRDPEKGAEEEEYMENLFEALTCIADEPEGKTKFVEAEGVELCLLMLKEGKLSKMASLRLLDHATGGPSGAEVCTKMVEAGGLKSMFTLFMKKNNDGQTSEHLISIFSSMLRLLPANSAERIRTLAKFVEKDYEKTVKLVRLRRDYASRVSSVDGSIRAEQARMSAEEKDEMADEWFSRRLDAGLFSLQTIDVVLAWLAAEDGGARNKIKGLLAEQDETLAVVKQTIEEQMEGMDGENQDTKDTRDMLTTLAQFLQ</sequence>
<reference evidence="8" key="1">
    <citation type="submission" date="2021-03" db="EMBL/GenBank/DDBJ databases">
        <title>Revisited historic fungal species revealed as producer of novel bioactive compounds through whole genome sequencing and comparative genomics.</title>
        <authorList>
            <person name="Vignolle G.A."/>
            <person name="Hochenegger N."/>
            <person name="Mach R.L."/>
            <person name="Mach-Aigner A.R."/>
            <person name="Javad Rahimi M."/>
            <person name="Salim K.A."/>
            <person name="Chan C.M."/>
            <person name="Lim L.B.L."/>
            <person name="Cai F."/>
            <person name="Druzhinina I.S."/>
            <person name="U'Ren J.M."/>
            <person name="Derntl C."/>
        </authorList>
    </citation>
    <scope>NUCLEOTIDE SEQUENCE</scope>
    <source>
        <strain evidence="8">TUCIM 5799</strain>
    </source>
</reference>
<dbReference type="PANTHER" id="PTHR14978">
    <property type="entry name" value="BETA-CATENIN-LIKE PROTEIN 1 NUCLEAR ASSOCIATED PROTEIN"/>
    <property type="match status" value="1"/>
</dbReference>
<dbReference type="AlphaFoldDB" id="A0A9Q0AQA2"/>
<proteinExistence type="predicted"/>
<comment type="caution">
    <text evidence="8">The sequence shown here is derived from an EMBL/GenBank/DDBJ whole genome shotgun (WGS) entry which is preliminary data.</text>
</comment>
<keyword evidence="9" id="KW-1185">Reference proteome</keyword>
<evidence type="ECO:0000256" key="4">
    <source>
        <dbReference type="ARBA" id="ARBA00023054"/>
    </source>
</evidence>
<dbReference type="InterPro" id="IPR039678">
    <property type="entry name" value="CTNNBL1"/>
</dbReference>
<feature type="region of interest" description="Disordered" evidence="6">
    <location>
        <begin position="1"/>
        <end position="34"/>
    </location>
</feature>
<dbReference type="SUPFAM" id="SSF48371">
    <property type="entry name" value="ARM repeat"/>
    <property type="match status" value="1"/>
</dbReference>
<evidence type="ECO:0000313" key="9">
    <source>
        <dbReference type="Proteomes" id="UP000829685"/>
    </source>
</evidence>
<evidence type="ECO:0000256" key="5">
    <source>
        <dbReference type="ARBA" id="ARBA00023242"/>
    </source>
</evidence>
<evidence type="ECO:0000259" key="7">
    <source>
        <dbReference type="SMART" id="SM01156"/>
    </source>
</evidence>
<feature type="compositionally biased region" description="Acidic residues" evidence="6">
    <location>
        <begin position="137"/>
        <end position="148"/>
    </location>
</feature>
<accession>A0A9Q0AQA2</accession>
<dbReference type="GO" id="GO:0010467">
    <property type="term" value="P:gene expression"/>
    <property type="evidence" value="ECO:0007669"/>
    <property type="project" value="UniProtKB-ARBA"/>
</dbReference>